<organism evidence="4 5">
    <name type="scientific">Bordetella hinzii</name>
    <dbReference type="NCBI Taxonomy" id="103855"/>
    <lineage>
        <taxon>Bacteria</taxon>
        <taxon>Pseudomonadati</taxon>
        <taxon>Pseudomonadota</taxon>
        <taxon>Betaproteobacteria</taxon>
        <taxon>Burkholderiales</taxon>
        <taxon>Alcaligenaceae</taxon>
        <taxon>Bordetella</taxon>
    </lineage>
</organism>
<dbReference type="InterPro" id="IPR042188">
    <property type="entry name" value="MmgE/PrpD_sf_2"/>
</dbReference>
<dbReference type="PANTHER" id="PTHR16943:SF8">
    <property type="entry name" value="2-METHYLCITRATE DEHYDRATASE"/>
    <property type="match status" value="1"/>
</dbReference>
<dbReference type="AlphaFoldDB" id="A0AAN1RZN5"/>
<evidence type="ECO:0000313" key="4">
    <source>
        <dbReference type="EMBL" id="AZW18999.1"/>
    </source>
</evidence>
<feature type="domain" description="MmgE/PrpD C-terminal" evidence="3">
    <location>
        <begin position="296"/>
        <end position="478"/>
    </location>
</feature>
<dbReference type="GeneID" id="92993472"/>
<dbReference type="RefSeq" id="WP_032979673.1">
    <property type="nucleotide sequence ID" value="NZ_CP012077.1"/>
</dbReference>
<gene>
    <name evidence="4" type="ORF">CS347_20685</name>
</gene>
<evidence type="ECO:0000259" key="3">
    <source>
        <dbReference type="Pfam" id="PF19305"/>
    </source>
</evidence>
<reference evidence="5" key="1">
    <citation type="submission" date="2017-10" db="EMBL/GenBank/DDBJ databases">
        <title>Whole genome sequencing of various Bordetella species.</title>
        <authorList>
            <person name="Weigand M.R."/>
            <person name="Loparev V."/>
            <person name="Peng Y."/>
            <person name="Bowden K.E."/>
            <person name="Tondella M.L."/>
            <person name="Williams M.M."/>
        </authorList>
    </citation>
    <scope>NUCLEOTIDE SEQUENCE [LARGE SCALE GENOMIC DNA]</scope>
    <source>
        <strain evidence="5">H720</strain>
    </source>
</reference>
<dbReference type="InterPro" id="IPR045337">
    <property type="entry name" value="MmgE_PrpD_C"/>
</dbReference>
<dbReference type="GO" id="GO:0016829">
    <property type="term" value="F:lyase activity"/>
    <property type="evidence" value="ECO:0007669"/>
    <property type="project" value="InterPro"/>
</dbReference>
<evidence type="ECO:0000256" key="1">
    <source>
        <dbReference type="ARBA" id="ARBA00006174"/>
    </source>
</evidence>
<protein>
    <submittedName>
        <fullName evidence="4">MmgE/PrpD family protein</fullName>
    </submittedName>
</protein>
<dbReference type="Pfam" id="PF03972">
    <property type="entry name" value="MmgE_PrpD_N"/>
    <property type="match status" value="1"/>
</dbReference>
<dbReference type="Proteomes" id="UP000282741">
    <property type="component" value="Chromosome"/>
</dbReference>
<name>A0AAN1RZN5_9BORD</name>
<dbReference type="Gene3D" id="1.10.4100.10">
    <property type="entry name" value="2-methylcitrate dehydratase PrpD"/>
    <property type="match status" value="1"/>
</dbReference>
<proteinExistence type="inferred from homology"/>
<comment type="similarity">
    <text evidence="1">Belongs to the PrpD family.</text>
</comment>
<accession>A0AAN1RZN5</accession>
<evidence type="ECO:0000259" key="2">
    <source>
        <dbReference type="Pfam" id="PF03972"/>
    </source>
</evidence>
<dbReference type="Pfam" id="PF19305">
    <property type="entry name" value="MmgE_PrpD_C"/>
    <property type="match status" value="1"/>
</dbReference>
<dbReference type="EMBL" id="CP024172">
    <property type="protein sequence ID" value="AZW18999.1"/>
    <property type="molecule type" value="Genomic_DNA"/>
</dbReference>
<dbReference type="PANTHER" id="PTHR16943">
    <property type="entry name" value="2-METHYLCITRATE DEHYDRATASE-RELATED"/>
    <property type="match status" value="1"/>
</dbReference>
<evidence type="ECO:0000313" key="5">
    <source>
        <dbReference type="Proteomes" id="UP000282741"/>
    </source>
</evidence>
<dbReference type="InterPro" id="IPR042183">
    <property type="entry name" value="MmgE/PrpD_sf_1"/>
</dbReference>
<sequence length="516" mass="56065">MTSVSPAAPGLQLHEVRVYPSADTPPREQLLAWKLAEAALDDTPLDDDVSAMIVNRVIDNTGVAVAALLRRPVANARAQALAHRHEGGATVYGLPPSVRVHCEWAAWANGAAVRELDFHDTFLAADMNHPGDMIASVLAVGQQCGASGADLLRGIAAAYEISGGLTKGIALHTHRVDHLTHIAAGMVAGIGAMLRLPAPTLFQALNHAVHVTVTTRQSRKGDISSWKAVAPAHAGKLAVEAVDRALRGETSPTPIYEGDDSLIAWMLDGPQARYQVPLPRAGTPKRAIMETYTKAYSAEIQSQAWIDLAFRLRSRIGDTDAIDSVVITTSHHTHRIIGSGSNDPQKYNPEASRETLDHSLMYIFAVALQDGRWHHIDSYRAERARRPDTLRLWRKVSTREDAYWDRLYHDPDPARRAFGGRVRITLRGGQILEDEIEVADAHPRGARPFGRQDYLAKFRELAGAHALPAEQDRFLEAALGLAALPAGALAALNMQIPPALLADDGLPRGIFERRGG</sequence>
<dbReference type="InterPro" id="IPR005656">
    <property type="entry name" value="MmgE_PrpD"/>
</dbReference>
<feature type="domain" description="MmgE/PrpD N-terminal" evidence="2">
    <location>
        <begin position="31"/>
        <end position="274"/>
    </location>
</feature>
<dbReference type="Gene3D" id="3.30.1330.120">
    <property type="entry name" value="2-methylcitrate dehydratase PrpD"/>
    <property type="match status" value="1"/>
</dbReference>
<dbReference type="SUPFAM" id="SSF103378">
    <property type="entry name" value="2-methylcitrate dehydratase PrpD"/>
    <property type="match status" value="1"/>
</dbReference>
<dbReference type="InterPro" id="IPR036148">
    <property type="entry name" value="MmgE/PrpD_sf"/>
</dbReference>
<dbReference type="InterPro" id="IPR045336">
    <property type="entry name" value="MmgE_PrpD_N"/>
</dbReference>